<gene>
    <name evidence="1" type="ORF">TcWFU_008463</name>
</gene>
<sequence>MALFERLVSCLQINFNRVPLNQHSTGSSSLPLQKQNCLINLLLHLYSLAFLVKNGLPRHWHNVRNGLACFDTKNYGGLGKGFIPKLLSRVSDVFLQT</sequence>
<dbReference type="Proteomes" id="UP001651158">
    <property type="component" value="Unassembled WGS sequence"/>
</dbReference>
<comment type="caution">
    <text evidence="1">The sequence shown here is derived from an EMBL/GenBank/DDBJ whole genome shotgun (WGS) entry which is preliminary data.</text>
</comment>
<reference evidence="1 2" key="1">
    <citation type="journal article" date="2022" name="Front. Cell. Infect. Microbiol.">
        <title>The Genomes of Two Strains of Taenia crassiceps the Animal Model for the Study of Human Cysticercosis.</title>
        <authorList>
            <person name="Bobes R.J."/>
            <person name="Estrada K."/>
            <person name="Rios-Valencia D.G."/>
            <person name="Calderon-Gallegos A."/>
            <person name="de la Torre P."/>
            <person name="Carrero J.C."/>
            <person name="Sanchez-Flores A."/>
            <person name="Laclette J.P."/>
        </authorList>
    </citation>
    <scope>NUCLEOTIDE SEQUENCE [LARGE SCALE GENOMIC DNA]</scope>
    <source>
        <strain evidence="1">WFUcys</strain>
    </source>
</reference>
<name>A0ABR4Q8A3_9CEST</name>
<evidence type="ECO:0000313" key="2">
    <source>
        <dbReference type="Proteomes" id="UP001651158"/>
    </source>
</evidence>
<proteinExistence type="predicted"/>
<organism evidence="1 2">
    <name type="scientific">Taenia crassiceps</name>
    <dbReference type="NCBI Taxonomy" id="6207"/>
    <lineage>
        <taxon>Eukaryota</taxon>
        <taxon>Metazoa</taxon>
        <taxon>Spiralia</taxon>
        <taxon>Lophotrochozoa</taxon>
        <taxon>Platyhelminthes</taxon>
        <taxon>Cestoda</taxon>
        <taxon>Eucestoda</taxon>
        <taxon>Cyclophyllidea</taxon>
        <taxon>Taeniidae</taxon>
        <taxon>Taenia</taxon>
    </lineage>
</organism>
<dbReference type="EMBL" id="JAKROA010000007">
    <property type="protein sequence ID" value="KAL5105914.1"/>
    <property type="molecule type" value="Genomic_DNA"/>
</dbReference>
<protein>
    <submittedName>
        <fullName evidence="1">Uncharacterized protein</fullName>
    </submittedName>
</protein>
<keyword evidence="2" id="KW-1185">Reference proteome</keyword>
<evidence type="ECO:0000313" key="1">
    <source>
        <dbReference type="EMBL" id="KAL5105914.1"/>
    </source>
</evidence>
<accession>A0ABR4Q8A3</accession>